<dbReference type="Pfam" id="PF07727">
    <property type="entry name" value="RVT_2"/>
    <property type="match status" value="1"/>
</dbReference>
<dbReference type="Proteomes" id="UP000765509">
    <property type="component" value="Unassembled WGS sequence"/>
</dbReference>
<proteinExistence type="predicted"/>
<protein>
    <recommendedName>
        <fullName evidence="1">Reverse transcriptase Ty1/copia-type domain-containing protein</fullName>
    </recommendedName>
</protein>
<evidence type="ECO:0000313" key="2">
    <source>
        <dbReference type="EMBL" id="MBW0485757.1"/>
    </source>
</evidence>
<dbReference type="AlphaFoldDB" id="A0A9Q3GZW8"/>
<evidence type="ECO:0000313" key="3">
    <source>
        <dbReference type="Proteomes" id="UP000765509"/>
    </source>
</evidence>
<dbReference type="InterPro" id="IPR043502">
    <property type="entry name" value="DNA/RNA_pol_sf"/>
</dbReference>
<dbReference type="OrthoDB" id="7691805at2759"/>
<feature type="domain" description="Reverse transcriptase Ty1/copia-type" evidence="1">
    <location>
        <begin position="1"/>
        <end position="123"/>
    </location>
</feature>
<name>A0A9Q3GZW8_9BASI</name>
<evidence type="ECO:0000259" key="1">
    <source>
        <dbReference type="Pfam" id="PF07727"/>
    </source>
</evidence>
<comment type="caution">
    <text evidence="2">The sequence shown here is derived from an EMBL/GenBank/DDBJ whole genome shotgun (WGS) entry which is preliminary data.</text>
</comment>
<gene>
    <name evidence="2" type="ORF">O181_025472</name>
</gene>
<dbReference type="InterPro" id="IPR013103">
    <property type="entry name" value="RVT_2"/>
</dbReference>
<sequence length="124" mass="14290">MDVKTAILHGVPEEAIFMRYPQRIEEETCVKLVKLLYGLNQSPRCWYKHLAKVFNALGFEVNDADPCLFVKWEGKQPIIVFVHVDDMIIGGNSASVLKFKHDIQKYFKMEDLSEIVYVLGIKVT</sequence>
<dbReference type="EMBL" id="AVOT02008312">
    <property type="protein sequence ID" value="MBW0485757.1"/>
    <property type="molecule type" value="Genomic_DNA"/>
</dbReference>
<reference evidence="2" key="1">
    <citation type="submission" date="2021-03" db="EMBL/GenBank/DDBJ databases">
        <title>Draft genome sequence of rust myrtle Austropuccinia psidii MF-1, a brazilian biotype.</title>
        <authorList>
            <person name="Quecine M.C."/>
            <person name="Pachon D.M.R."/>
            <person name="Bonatelli M.L."/>
            <person name="Correr F.H."/>
            <person name="Franceschini L.M."/>
            <person name="Leite T.F."/>
            <person name="Margarido G.R.A."/>
            <person name="Almeida C.A."/>
            <person name="Ferrarezi J.A."/>
            <person name="Labate C.A."/>
        </authorList>
    </citation>
    <scope>NUCLEOTIDE SEQUENCE</scope>
    <source>
        <strain evidence="2">MF-1</strain>
    </source>
</reference>
<organism evidence="2 3">
    <name type="scientific">Austropuccinia psidii MF-1</name>
    <dbReference type="NCBI Taxonomy" id="1389203"/>
    <lineage>
        <taxon>Eukaryota</taxon>
        <taxon>Fungi</taxon>
        <taxon>Dikarya</taxon>
        <taxon>Basidiomycota</taxon>
        <taxon>Pucciniomycotina</taxon>
        <taxon>Pucciniomycetes</taxon>
        <taxon>Pucciniales</taxon>
        <taxon>Sphaerophragmiaceae</taxon>
        <taxon>Austropuccinia</taxon>
    </lineage>
</organism>
<dbReference type="SUPFAM" id="SSF56672">
    <property type="entry name" value="DNA/RNA polymerases"/>
    <property type="match status" value="1"/>
</dbReference>
<keyword evidence="3" id="KW-1185">Reference proteome</keyword>
<accession>A0A9Q3GZW8</accession>